<name>A0ABQ9Z769_9CRUS</name>
<feature type="compositionally biased region" description="Polar residues" evidence="1">
    <location>
        <begin position="49"/>
        <end position="63"/>
    </location>
</feature>
<dbReference type="Proteomes" id="UP001234178">
    <property type="component" value="Unassembled WGS sequence"/>
</dbReference>
<proteinExistence type="predicted"/>
<feature type="compositionally biased region" description="Basic and acidic residues" evidence="1">
    <location>
        <begin position="13"/>
        <end position="24"/>
    </location>
</feature>
<evidence type="ECO:0000313" key="2">
    <source>
        <dbReference type="EMBL" id="KAK4008744.1"/>
    </source>
</evidence>
<keyword evidence="3" id="KW-1185">Reference proteome</keyword>
<sequence length="101" mass="11715">MNRRTNTMQKTKTKSEDFNKNERKIKIRKKERKAAGAGLEFKKNKRVQRASNQSISVDTTIGRHQTHRSSRGQSEPTLEKQLRLLSYFYHSPFLLNGAALP</sequence>
<reference evidence="2 3" key="1">
    <citation type="journal article" date="2023" name="Nucleic Acids Res.">
        <title>The hologenome of Daphnia magna reveals possible DNA methylation and microbiome-mediated evolution of the host genome.</title>
        <authorList>
            <person name="Chaturvedi A."/>
            <person name="Li X."/>
            <person name="Dhandapani V."/>
            <person name="Marshall H."/>
            <person name="Kissane S."/>
            <person name="Cuenca-Cambronero M."/>
            <person name="Asole G."/>
            <person name="Calvet F."/>
            <person name="Ruiz-Romero M."/>
            <person name="Marangio P."/>
            <person name="Guigo R."/>
            <person name="Rago D."/>
            <person name="Mirbahai L."/>
            <person name="Eastwood N."/>
            <person name="Colbourne J.K."/>
            <person name="Zhou J."/>
            <person name="Mallon E."/>
            <person name="Orsini L."/>
        </authorList>
    </citation>
    <scope>NUCLEOTIDE SEQUENCE [LARGE SCALE GENOMIC DNA]</scope>
    <source>
        <strain evidence="2">LRV0_1</strain>
    </source>
</reference>
<accession>A0ABQ9Z769</accession>
<dbReference type="EMBL" id="JAOYFB010000002">
    <property type="protein sequence ID" value="KAK4008744.1"/>
    <property type="molecule type" value="Genomic_DNA"/>
</dbReference>
<feature type="compositionally biased region" description="Polar residues" evidence="1">
    <location>
        <begin position="1"/>
        <end position="10"/>
    </location>
</feature>
<evidence type="ECO:0000313" key="3">
    <source>
        <dbReference type="Proteomes" id="UP001234178"/>
    </source>
</evidence>
<gene>
    <name evidence="2" type="ORF">OUZ56_013877</name>
</gene>
<feature type="region of interest" description="Disordered" evidence="1">
    <location>
        <begin position="1"/>
        <end position="77"/>
    </location>
</feature>
<protein>
    <submittedName>
        <fullName evidence="2">Uncharacterized protein</fullName>
    </submittedName>
</protein>
<comment type="caution">
    <text evidence="2">The sequence shown here is derived from an EMBL/GenBank/DDBJ whole genome shotgun (WGS) entry which is preliminary data.</text>
</comment>
<evidence type="ECO:0000256" key="1">
    <source>
        <dbReference type="SAM" id="MobiDB-lite"/>
    </source>
</evidence>
<organism evidence="2 3">
    <name type="scientific">Daphnia magna</name>
    <dbReference type="NCBI Taxonomy" id="35525"/>
    <lineage>
        <taxon>Eukaryota</taxon>
        <taxon>Metazoa</taxon>
        <taxon>Ecdysozoa</taxon>
        <taxon>Arthropoda</taxon>
        <taxon>Crustacea</taxon>
        <taxon>Branchiopoda</taxon>
        <taxon>Diplostraca</taxon>
        <taxon>Cladocera</taxon>
        <taxon>Anomopoda</taxon>
        <taxon>Daphniidae</taxon>
        <taxon>Daphnia</taxon>
    </lineage>
</organism>